<evidence type="ECO:0000256" key="1">
    <source>
        <dbReference type="ARBA" id="ARBA00022884"/>
    </source>
</evidence>
<dbReference type="InterPro" id="IPR034268">
    <property type="entry name" value="RBM25_RRM"/>
</dbReference>
<dbReference type="SUPFAM" id="SSF54928">
    <property type="entry name" value="RNA-binding domain, RBD"/>
    <property type="match status" value="1"/>
</dbReference>
<dbReference type="InterPro" id="IPR000504">
    <property type="entry name" value="RRM_dom"/>
</dbReference>
<dbReference type="PANTHER" id="PTHR18806">
    <property type="entry name" value="RBM25 PROTEIN"/>
    <property type="match status" value="1"/>
</dbReference>
<dbReference type="InterPro" id="IPR052768">
    <property type="entry name" value="RBM25"/>
</dbReference>
<organism evidence="4">
    <name type="scientific">Timema bartmani</name>
    <dbReference type="NCBI Taxonomy" id="61472"/>
    <lineage>
        <taxon>Eukaryota</taxon>
        <taxon>Metazoa</taxon>
        <taxon>Ecdysozoa</taxon>
        <taxon>Arthropoda</taxon>
        <taxon>Hexapoda</taxon>
        <taxon>Insecta</taxon>
        <taxon>Pterygota</taxon>
        <taxon>Neoptera</taxon>
        <taxon>Polyneoptera</taxon>
        <taxon>Phasmatodea</taxon>
        <taxon>Timematodea</taxon>
        <taxon>Timematoidea</taxon>
        <taxon>Timematidae</taxon>
        <taxon>Timema</taxon>
    </lineage>
</organism>
<dbReference type="InterPro" id="IPR035979">
    <property type="entry name" value="RBD_domain_sf"/>
</dbReference>
<protein>
    <recommendedName>
        <fullName evidence="3">RRM domain-containing protein</fullName>
    </recommendedName>
</protein>
<sequence length="463" mass="52093">MSIDPGELVQAGPPLYEVSSGDNTTTYIPTTSAGSVGFMVMSYPGRPPMVPGMPPMPPTMGMQYMQLGGHPQLMPTVMSMPPHMIPGPPLPPMPPMRQFRPHPNHNMHHNNSGGGGGGGNIRPNSFTKRQQEPSGPPVTVFVGNITERAPDAMIRHILSACGHVVSWKRVQGGKIKCRRLEEQCSVTIQLDWHQATVRQEMQKGAKRKKGIICADPIWKLAEFRALPTQAFGFCEYGSPDSGLRAIRLLHDMQVGDKQLVVKVDAKTKTILDEYKAERRRKLKGRSPLQDETPDEEDYMDDMMKHTDKMAIDRIMLTMEDYESDMTNFSNSEDRKISRTQEKLIKLSQAQGEQQDPPPSDASVLEDVDIEEGKRDLITREIGKFREIMKQADLVALFKCKAPSGEIRVYIRFERKLTDPTYFSAMRSNSYRPFNIFFSPQFLIYLNSFCSVQANSSFPSLRAP</sequence>
<dbReference type="SMART" id="SM00360">
    <property type="entry name" value="RRM"/>
    <property type="match status" value="1"/>
</dbReference>
<evidence type="ECO:0000259" key="3">
    <source>
        <dbReference type="SMART" id="SM00360"/>
    </source>
</evidence>
<name>A0A7R9ENG0_9NEOP</name>
<gene>
    <name evidence="4" type="ORF">TBIB3V08_LOCUS1071</name>
</gene>
<evidence type="ECO:0000256" key="2">
    <source>
        <dbReference type="SAM" id="MobiDB-lite"/>
    </source>
</evidence>
<proteinExistence type="predicted"/>
<dbReference type="PANTHER" id="PTHR18806:SF4">
    <property type="entry name" value="RNA-BINDING PROTEIN 25"/>
    <property type="match status" value="1"/>
</dbReference>
<dbReference type="EMBL" id="OD564467">
    <property type="protein sequence ID" value="CAD7438482.1"/>
    <property type="molecule type" value="Genomic_DNA"/>
</dbReference>
<dbReference type="InterPro" id="IPR012677">
    <property type="entry name" value="Nucleotide-bd_a/b_plait_sf"/>
</dbReference>
<keyword evidence="1" id="KW-0694">RNA-binding</keyword>
<dbReference type="GO" id="GO:0005681">
    <property type="term" value="C:spliceosomal complex"/>
    <property type="evidence" value="ECO:0007669"/>
    <property type="project" value="TreeGrafter"/>
</dbReference>
<reference evidence="4" key="1">
    <citation type="submission" date="2020-11" db="EMBL/GenBank/DDBJ databases">
        <authorList>
            <person name="Tran Van P."/>
        </authorList>
    </citation>
    <scope>NUCLEOTIDE SEQUENCE</scope>
</reference>
<dbReference type="AlphaFoldDB" id="A0A7R9ENG0"/>
<dbReference type="CDD" id="cd12446">
    <property type="entry name" value="RRM_RBM25"/>
    <property type="match status" value="1"/>
</dbReference>
<dbReference type="GO" id="GO:0000381">
    <property type="term" value="P:regulation of alternative mRNA splicing, via spliceosome"/>
    <property type="evidence" value="ECO:0007669"/>
    <property type="project" value="TreeGrafter"/>
</dbReference>
<feature type="region of interest" description="Disordered" evidence="2">
    <location>
        <begin position="106"/>
        <end position="137"/>
    </location>
</feature>
<dbReference type="GO" id="GO:0003729">
    <property type="term" value="F:mRNA binding"/>
    <property type="evidence" value="ECO:0007669"/>
    <property type="project" value="TreeGrafter"/>
</dbReference>
<dbReference type="Gene3D" id="3.30.70.330">
    <property type="match status" value="1"/>
</dbReference>
<accession>A0A7R9ENG0</accession>
<feature type="domain" description="RRM" evidence="3">
    <location>
        <begin position="139"/>
        <end position="262"/>
    </location>
</feature>
<evidence type="ECO:0000313" key="4">
    <source>
        <dbReference type="EMBL" id="CAD7438482.1"/>
    </source>
</evidence>